<dbReference type="InterPro" id="IPR007751">
    <property type="entry name" value="DUF676_lipase-like"/>
</dbReference>
<feature type="region of interest" description="Disordered" evidence="2">
    <location>
        <begin position="359"/>
        <end position="404"/>
    </location>
</feature>
<dbReference type="PANTHER" id="PTHR47842:SF3">
    <property type="entry name" value="DUF676 DOMAIN-CONTAINING PROTEIN"/>
    <property type="match status" value="1"/>
</dbReference>
<dbReference type="EMBL" id="CM003104">
    <property type="protein sequence ID" value="KUI71758.1"/>
    <property type="molecule type" value="Genomic_DNA"/>
</dbReference>
<feature type="compositionally biased region" description="Basic and acidic residues" evidence="2">
    <location>
        <begin position="202"/>
        <end position="211"/>
    </location>
</feature>
<feature type="compositionally biased region" description="Pro residues" evidence="2">
    <location>
        <begin position="13"/>
        <end position="30"/>
    </location>
</feature>
<feature type="compositionally biased region" description="Low complexity" evidence="2">
    <location>
        <begin position="229"/>
        <end position="254"/>
    </location>
</feature>
<feature type="compositionally biased region" description="Basic and acidic residues" evidence="2">
    <location>
        <begin position="517"/>
        <end position="536"/>
    </location>
</feature>
<dbReference type="PANTHER" id="PTHR47842">
    <property type="entry name" value="EXPRESSED PROTEIN"/>
    <property type="match status" value="1"/>
</dbReference>
<feature type="region of interest" description="Disordered" evidence="2">
    <location>
        <begin position="202"/>
        <end position="258"/>
    </location>
</feature>
<feature type="compositionally biased region" description="Low complexity" evidence="2">
    <location>
        <begin position="388"/>
        <end position="404"/>
    </location>
</feature>
<protein>
    <recommendedName>
        <fullName evidence="3">DUF676 domain-containing protein</fullName>
    </recommendedName>
</protein>
<sequence length="735" mass="80525">MSWSKGAAAPVEDGPPPSPPPPYEPWPAPPEEGRATLDAQDAWKSIDPRSSSTQSLLPSLNEGQDRRTLLIVYIHGFMGDNTSFQSFPAHVHCYLREELSDSHVIHSKIYPRYKTYKAIEVARDNFSKWLEPHEDDNTDVILIGHSMGGLLAADVALMPSPNPVYGGPFKHRILGTISLDAPLLGLHPGIIKSGIASLFRKAPDPPGREQELAGSMASPNASGSLSLDGTPSFSDLGSSSSMTSTTAPLSTMSSNASTAPPLDPNFNPAFFNDVPFVDRGWWKNVTHFAKKHYSEGLFSSTYQHLVSHLEFGSCLADYSSLNNRYNKIRRLEDVDELNQVDQGSGRDVRVRFVNYYTVSTGIPKAPPQPSPQPPPLPKRSDTHLRPESSSPQPQVTSSSQASTPRISIEDYSDNEMSQTLQLLEPEPMPEPDNEVEEEQAPRHDSDSTSNAAGPLDGVTVDGESQRKENESNGPGIVREGASVADSSQHNPLEDEANDPNIGLPAIPPPPEAPQAPDLERFTDKEARKQAEKEFKRVQKTYNQAVKNHDKAVKERQKLVEKRQKKAQKDAEKRQKEEAKRLAKEQQERGKQEKIGAAQDDLDSAVAATPSRAQAATPAQAAMLERQLTNLAFHDQNSPSPSSPPPPHMAGDKGKENAVAASKEKLHKFCMLPQKVNGRRDPAWVQVYMKGVDEVGAHCGLFFPGPHYEPLIGDVGGRIVSWVQNDATKRAILSLD</sequence>
<proteinExistence type="inferred from homology"/>
<feature type="compositionally biased region" description="Acidic residues" evidence="2">
    <location>
        <begin position="427"/>
        <end position="438"/>
    </location>
</feature>
<dbReference type="InterPro" id="IPR029058">
    <property type="entry name" value="AB_hydrolase_fold"/>
</dbReference>
<feature type="domain" description="DUF676" evidence="3">
    <location>
        <begin position="69"/>
        <end position="186"/>
    </location>
</feature>
<feature type="compositionally biased region" description="Polar residues" evidence="2">
    <location>
        <begin position="217"/>
        <end position="227"/>
    </location>
</feature>
<evidence type="ECO:0000256" key="1">
    <source>
        <dbReference type="ARBA" id="ARBA00007920"/>
    </source>
</evidence>
<keyword evidence="5" id="KW-1185">Reference proteome</keyword>
<dbReference type="OrthoDB" id="3248508at2759"/>
<dbReference type="SUPFAM" id="SSF53474">
    <property type="entry name" value="alpha/beta-Hydrolases"/>
    <property type="match status" value="1"/>
</dbReference>
<comment type="similarity">
    <text evidence="1">Belongs to the putative lipase ROG1 family.</text>
</comment>
<dbReference type="Proteomes" id="UP000078559">
    <property type="component" value="Chromosome 7"/>
</dbReference>
<evidence type="ECO:0000259" key="3">
    <source>
        <dbReference type="Pfam" id="PF05057"/>
    </source>
</evidence>
<accession>A0A194W6P7</accession>
<evidence type="ECO:0000313" key="5">
    <source>
        <dbReference type="Proteomes" id="UP000078559"/>
    </source>
</evidence>
<evidence type="ECO:0000256" key="2">
    <source>
        <dbReference type="SAM" id="MobiDB-lite"/>
    </source>
</evidence>
<organism evidence="4 5">
    <name type="scientific">Cytospora mali</name>
    <name type="common">Apple Valsa canker fungus</name>
    <name type="synonym">Valsa mali</name>
    <dbReference type="NCBI Taxonomy" id="578113"/>
    <lineage>
        <taxon>Eukaryota</taxon>
        <taxon>Fungi</taxon>
        <taxon>Dikarya</taxon>
        <taxon>Ascomycota</taxon>
        <taxon>Pezizomycotina</taxon>
        <taxon>Sordariomycetes</taxon>
        <taxon>Sordariomycetidae</taxon>
        <taxon>Diaporthales</taxon>
        <taxon>Cytosporaceae</taxon>
        <taxon>Cytospora</taxon>
    </lineage>
</organism>
<feature type="region of interest" description="Disordered" evidence="2">
    <location>
        <begin position="1"/>
        <end position="42"/>
    </location>
</feature>
<name>A0A194W6P7_CYTMA</name>
<dbReference type="AlphaFoldDB" id="A0A194W6P7"/>
<dbReference type="Gene3D" id="3.40.50.1820">
    <property type="entry name" value="alpha/beta hydrolase"/>
    <property type="match status" value="1"/>
</dbReference>
<feature type="region of interest" description="Disordered" evidence="2">
    <location>
        <begin position="632"/>
        <end position="657"/>
    </location>
</feature>
<gene>
    <name evidence="4" type="ORF">VM1G_06909</name>
</gene>
<feature type="region of interest" description="Disordered" evidence="2">
    <location>
        <begin position="424"/>
        <end position="619"/>
    </location>
</feature>
<evidence type="ECO:0000313" key="4">
    <source>
        <dbReference type="EMBL" id="KUI71758.1"/>
    </source>
</evidence>
<reference evidence="4" key="1">
    <citation type="submission" date="2014-12" db="EMBL/GenBank/DDBJ databases">
        <title>Genome Sequence of Valsa Canker Pathogens Uncovers a Specific Adaption of Colonization on Woody Bark.</title>
        <authorList>
            <person name="Yin Z."/>
            <person name="Liu H."/>
            <person name="Gao X."/>
            <person name="Li Z."/>
            <person name="Song N."/>
            <person name="Ke X."/>
            <person name="Dai Q."/>
            <person name="Wu Y."/>
            <person name="Sun Y."/>
            <person name="Xu J.-R."/>
            <person name="Kang Z.K."/>
            <person name="Wang L."/>
            <person name="Huang L."/>
        </authorList>
    </citation>
    <scope>NUCLEOTIDE SEQUENCE [LARGE SCALE GENOMIC DNA]</scope>
    <source>
        <strain evidence="4">03-8</strain>
    </source>
</reference>
<dbReference type="Pfam" id="PF05057">
    <property type="entry name" value="DUF676"/>
    <property type="match status" value="1"/>
</dbReference>
<feature type="compositionally biased region" description="Pro residues" evidence="2">
    <location>
        <begin position="364"/>
        <end position="377"/>
    </location>
</feature>
<feature type="compositionally biased region" description="Low complexity" evidence="2">
    <location>
        <begin position="603"/>
        <end position="619"/>
    </location>
</feature>
<feature type="compositionally biased region" description="Basic and acidic residues" evidence="2">
    <location>
        <begin position="546"/>
        <end position="593"/>
    </location>
</feature>